<proteinExistence type="predicted"/>
<reference evidence="2" key="1">
    <citation type="submission" date="2017-10" db="EMBL/GenBank/DDBJ databases">
        <title>Rapid genome shrinkage in a self-fertile nematode reveals novel sperm competition proteins.</title>
        <authorList>
            <person name="Yin D."/>
            <person name="Schwarz E.M."/>
            <person name="Thomas C.G."/>
            <person name="Felde R.L."/>
            <person name="Korf I.F."/>
            <person name="Cutter A.D."/>
            <person name="Schartner C.M."/>
            <person name="Ralston E.J."/>
            <person name="Meyer B.J."/>
            <person name="Haag E.S."/>
        </authorList>
    </citation>
    <scope>NUCLEOTIDE SEQUENCE [LARGE SCALE GENOMIC DNA]</scope>
    <source>
        <strain evidence="2">JU1422</strain>
    </source>
</reference>
<organism evidence="1 2">
    <name type="scientific">Caenorhabditis nigoni</name>
    <dbReference type="NCBI Taxonomy" id="1611254"/>
    <lineage>
        <taxon>Eukaryota</taxon>
        <taxon>Metazoa</taxon>
        <taxon>Ecdysozoa</taxon>
        <taxon>Nematoda</taxon>
        <taxon>Chromadorea</taxon>
        <taxon>Rhabditida</taxon>
        <taxon>Rhabditina</taxon>
        <taxon>Rhabditomorpha</taxon>
        <taxon>Rhabditoidea</taxon>
        <taxon>Rhabditidae</taxon>
        <taxon>Peloderinae</taxon>
        <taxon>Caenorhabditis</taxon>
    </lineage>
</organism>
<evidence type="ECO:0000313" key="2">
    <source>
        <dbReference type="Proteomes" id="UP000230233"/>
    </source>
</evidence>
<evidence type="ECO:0000313" key="1">
    <source>
        <dbReference type="EMBL" id="PIC12363.1"/>
    </source>
</evidence>
<dbReference type="AlphaFoldDB" id="A0A2G5SBS9"/>
<gene>
    <name evidence="1" type="ORF">B9Z55_028406</name>
</gene>
<dbReference type="Proteomes" id="UP000230233">
    <property type="component" value="Unassembled WGS sequence"/>
</dbReference>
<keyword evidence="2" id="KW-1185">Reference proteome</keyword>
<sequence>MWRCVDDPISDKRNYQFQLWEISFILSSSWLSWLPLLFRKIGLGGVLWMCWMKRKLSPHSSLHVPQDVPEVVTVNTYEGSNQRLLAEKGSSF</sequence>
<dbReference type="EMBL" id="PDUG01000023">
    <property type="protein sequence ID" value="PIC12363.1"/>
    <property type="molecule type" value="Genomic_DNA"/>
</dbReference>
<comment type="caution">
    <text evidence="1">The sequence shown here is derived from an EMBL/GenBank/DDBJ whole genome shotgun (WGS) entry which is preliminary data.</text>
</comment>
<protein>
    <submittedName>
        <fullName evidence="1">Uncharacterized protein</fullName>
    </submittedName>
</protein>
<accession>A0A2G5SBS9</accession>
<name>A0A2G5SBS9_9PELO</name>